<dbReference type="HOGENOM" id="CLU_169792_0_0_1"/>
<dbReference type="OrthoDB" id="630895at2759"/>
<dbReference type="Gene3D" id="3.40.1090.10">
    <property type="entry name" value="Cytosolic phospholipase A2 catalytic domain"/>
    <property type="match status" value="1"/>
</dbReference>
<feature type="non-terminal residue" evidence="1">
    <location>
        <position position="52"/>
    </location>
</feature>
<evidence type="ECO:0008006" key="3">
    <source>
        <dbReference type="Google" id="ProtNLM"/>
    </source>
</evidence>
<keyword evidence="2" id="KW-1185">Reference proteome</keyword>
<dbReference type="EMBL" id="KN837842">
    <property type="protein sequence ID" value="KIJ23007.1"/>
    <property type="molecule type" value="Genomic_DNA"/>
</dbReference>
<dbReference type="Proteomes" id="UP000054279">
    <property type="component" value="Unassembled WGS sequence"/>
</dbReference>
<sequence length="52" mass="5711">DGGGIRGVSELVILHEIMIRLQRELGLPTLPRPQEHFHLIGSTSTGGYVVFI</sequence>
<feature type="non-terminal residue" evidence="1">
    <location>
        <position position="1"/>
    </location>
</feature>
<evidence type="ECO:0000313" key="2">
    <source>
        <dbReference type="Proteomes" id="UP000054279"/>
    </source>
</evidence>
<protein>
    <recommendedName>
        <fullName evidence="3">PNPLA domain-containing protein</fullName>
    </recommendedName>
</protein>
<evidence type="ECO:0000313" key="1">
    <source>
        <dbReference type="EMBL" id="KIJ23007.1"/>
    </source>
</evidence>
<gene>
    <name evidence="1" type="ORF">M422DRAFT_96015</name>
</gene>
<organism evidence="1 2">
    <name type="scientific">Sphaerobolus stellatus (strain SS14)</name>
    <dbReference type="NCBI Taxonomy" id="990650"/>
    <lineage>
        <taxon>Eukaryota</taxon>
        <taxon>Fungi</taxon>
        <taxon>Dikarya</taxon>
        <taxon>Basidiomycota</taxon>
        <taxon>Agaricomycotina</taxon>
        <taxon>Agaricomycetes</taxon>
        <taxon>Phallomycetidae</taxon>
        <taxon>Geastrales</taxon>
        <taxon>Sphaerobolaceae</taxon>
        <taxon>Sphaerobolus</taxon>
    </lineage>
</organism>
<dbReference type="SUPFAM" id="SSF52151">
    <property type="entry name" value="FabD/lysophospholipase-like"/>
    <property type="match status" value="1"/>
</dbReference>
<proteinExistence type="predicted"/>
<dbReference type="InterPro" id="IPR016035">
    <property type="entry name" value="Acyl_Trfase/lysoPLipase"/>
</dbReference>
<reference evidence="1 2" key="1">
    <citation type="submission" date="2014-06" db="EMBL/GenBank/DDBJ databases">
        <title>Evolutionary Origins and Diversification of the Mycorrhizal Mutualists.</title>
        <authorList>
            <consortium name="DOE Joint Genome Institute"/>
            <consortium name="Mycorrhizal Genomics Consortium"/>
            <person name="Kohler A."/>
            <person name="Kuo A."/>
            <person name="Nagy L.G."/>
            <person name="Floudas D."/>
            <person name="Copeland A."/>
            <person name="Barry K.W."/>
            <person name="Cichocki N."/>
            <person name="Veneault-Fourrey C."/>
            <person name="LaButti K."/>
            <person name="Lindquist E.A."/>
            <person name="Lipzen A."/>
            <person name="Lundell T."/>
            <person name="Morin E."/>
            <person name="Murat C."/>
            <person name="Riley R."/>
            <person name="Ohm R."/>
            <person name="Sun H."/>
            <person name="Tunlid A."/>
            <person name="Henrissat B."/>
            <person name="Grigoriev I.V."/>
            <person name="Hibbett D.S."/>
            <person name="Martin F."/>
        </authorList>
    </citation>
    <scope>NUCLEOTIDE SEQUENCE [LARGE SCALE GENOMIC DNA]</scope>
    <source>
        <strain evidence="1 2">SS14</strain>
    </source>
</reference>
<accession>A0A0C9U1V3</accession>
<name>A0A0C9U1V3_SPHS4</name>
<dbReference type="AlphaFoldDB" id="A0A0C9U1V3"/>